<dbReference type="AlphaFoldDB" id="A0A2W4W050"/>
<feature type="transmembrane region" description="Helical" evidence="1">
    <location>
        <begin position="46"/>
        <end position="63"/>
    </location>
</feature>
<organism evidence="2 3">
    <name type="scientific">Shackletoniella antarctica</name>
    <dbReference type="NCBI Taxonomy" id="268115"/>
    <lineage>
        <taxon>Bacteria</taxon>
        <taxon>Bacillati</taxon>
        <taxon>Cyanobacteriota</taxon>
        <taxon>Cyanophyceae</taxon>
        <taxon>Oculatellales</taxon>
        <taxon>Oculatellaceae</taxon>
        <taxon>Shackletoniella</taxon>
    </lineage>
</organism>
<dbReference type="EMBL" id="QBMN01000111">
    <property type="protein sequence ID" value="PZO37972.1"/>
    <property type="molecule type" value="Genomic_DNA"/>
</dbReference>
<proteinExistence type="predicted"/>
<keyword evidence="1" id="KW-1133">Transmembrane helix</keyword>
<reference evidence="3" key="1">
    <citation type="submission" date="2018-04" db="EMBL/GenBank/DDBJ databases">
        <authorList>
            <person name="Cornet L."/>
        </authorList>
    </citation>
    <scope>NUCLEOTIDE SEQUENCE [LARGE SCALE GENOMIC DNA]</scope>
</reference>
<evidence type="ECO:0000313" key="3">
    <source>
        <dbReference type="Proteomes" id="UP000249081"/>
    </source>
</evidence>
<accession>A0A2W4W050</accession>
<protein>
    <submittedName>
        <fullName evidence="2">Uncharacterized protein</fullName>
    </submittedName>
</protein>
<evidence type="ECO:0000256" key="1">
    <source>
        <dbReference type="SAM" id="Phobius"/>
    </source>
</evidence>
<keyword evidence="1" id="KW-0812">Transmembrane</keyword>
<sequence>MAGAPGTAGLAVANDALSPVLAQQFDQDILGDIVNVWNNFVDSGQIWALLFGIVLGYMIRNLTAF</sequence>
<reference evidence="2 3" key="2">
    <citation type="submission" date="2018-06" db="EMBL/GenBank/DDBJ databases">
        <title>Metagenomic assembly of (sub)arctic Cyanobacteria and their associated microbiome from non-axenic cultures.</title>
        <authorList>
            <person name="Baurain D."/>
        </authorList>
    </citation>
    <scope>NUCLEOTIDE SEQUENCE [LARGE SCALE GENOMIC DNA]</scope>
    <source>
        <strain evidence="2">ULC041bin1</strain>
    </source>
</reference>
<gene>
    <name evidence="2" type="ORF">DCF17_15240</name>
</gene>
<evidence type="ECO:0000313" key="2">
    <source>
        <dbReference type="EMBL" id="PZO37972.1"/>
    </source>
</evidence>
<comment type="caution">
    <text evidence="2">The sequence shown here is derived from an EMBL/GenBank/DDBJ whole genome shotgun (WGS) entry which is preliminary data.</text>
</comment>
<name>A0A2W4W050_9CYAN</name>
<keyword evidence="1" id="KW-0472">Membrane</keyword>
<dbReference type="Proteomes" id="UP000249081">
    <property type="component" value="Unassembled WGS sequence"/>
</dbReference>